<evidence type="ECO:0000256" key="1">
    <source>
        <dbReference type="ARBA" id="ARBA00004141"/>
    </source>
</evidence>
<name>A0A1E1MNX4_RHYSE</name>
<evidence type="ECO:0000313" key="8">
    <source>
        <dbReference type="Proteomes" id="UP000177625"/>
    </source>
</evidence>
<reference evidence="8" key="1">
    <citation type="submission" date="2016-03" db="EMBL/GenBank/DDBJ databases">
        <authorList>
            <person name="Guldener U."/>
        </authorList>
    </citation>
    <scope>NUCLEOTIDE SEQUENCE [LARGE SCALE GENOMIC DNA]</scope>
</reference>
<protein>
    <submittedName>
        <fullName evidence="7">Related to ammonia permease</fullName>
    </submittedName>
</protein>
<evidence type="ECO:0000256" key="4">
    <source>
        <dbReference type="ARBA" id="ARBA00022989"/>
    </source>
</evidence>
<dbReference type="InterPro" id="IPR024041">
    <property type="entry name" value="NH4_transpt_AmtB-like_dom"/>
</dbReference>
<accession>A0A1E1MNX4</accession>
<dbReference type="PANTHER" id="PTHR43029">
    <property type="entry name" value="AMMONIUM TRANSPORTER MEP2"/>
    <property type="match status" value="1"/>
</dbReference>
<keyword evidence="5" id="KW-0472">Membrane</keyword>
<dbReference type="GO" id="GO:0005886">
    <property type="term" value="C:plasma membrane"/>
    <property type="evidence" value="ECO:0007669"/>
    <property type="project" value="TreeGrafter"/>
</dbReference>
<evidence type="ECO:0000259" key="6">
    <source>
        <dbReference type="Pfam" id="PF00909"/>
    </source>
</evidence>
<keyword evidence="3" id="KW-0812">Transmembrane</keyword>
<keyword evidence="8" id="KW-1185">Reference proteome</keyword>
<dbReference type="EMBL" id="FJVC01000450">
    <property type="protein sequence ID" value="CZT50782.1"/>
    <property type="molecule type" value="Genomic_DNA"/>
</dbReference>
<feature type="domain" description="Ammonium transporter AmtB-like" evidence="6">
    <location>
        <begin position="17"/>
        <end position="327"/>
    </location>
</feature>
<dbReference type="InterPro" id="IPR001905">
    <property type="entry name" value="Ammonium_transpt"/>
</dbReference>
<dbReference type="Proteomes" id="UP000177625">
    <property type="component" value="Unassembled WGS sequence"/>
</dbReference>
<dbReference type="PANTHER" id="PTHR43029:SF9">
    <property type="entry name" value="SIMILAR TO AMMONIUM PERMEASE, BUT NOT NORMALLY ACTIVE (EUROFUNG)"/>
    <property type="match status" value="1"/>
</dbReference>
<evidence type="ECO:0000313" key="7">
    <source>
        <dbReference type="EMBL" id="CZT50782.1"/>
    </source>
</evidence>
<keyword evidence="4" id="KW-1133">Transmembrane helix</keyword>
<dbReference type="Pfam" id="PF00909">
    <property type="entry name" value="Ammonium_transp"/>
    <property type="match status" value="1"/>
</dbReference>
<dbReference type="Gene3D" id="1.10.3430.10">
    <property type="entry name" value="Ammonium transporter AmtB like domains"/>
    <property type="match status" value="1"/>
</dbReference>
<evidence type="ECO:0000256" key="3">
    <source>
        <dbReference type="ARBA" id="ARBA00022692"/>
    </source>
</evidence>
<organism evidence="7 8">
    <name type="scientific">Rhynchosporium secalis</name>
    <name type="common">Barley scald fungus</name>
    <dbReference type="NCBI Taxonomy" id="38038"/>
    <lineage>
        <taxon>Eukaryota</taxon>
        <taxon>Fungi</taxon>
        <taxon>Dikarya</taxon>
        <taxon>Ascomycota</taxon>
        <taxon>Pezizomycotina</taxon>
        <taxon>Leotiomycetes</taxon>
        <taxon>Helotiales</taxon>
        <taxon>Ploettnerulaceae</taxon>
        <taxon>Rhynchosporium</taxon>
    </lineage>
</organism>
<proteinExistence type="inferred from homology"/>
<gene>
    <name evidence="7" type="ORF">RSE6_11832</name>
</gene>
<evidence type="ECO:0000256" key="2">
    <source>
        <dbReference type="ARBA" id="ARBA00005887"/>
    </source>
</evidence>
<dbReference type="AlphaFoldDB" id="A0A1E1MNX4"/>
<comment type="similarity">
    <text evidence="2">Belongs to the ammonia transporter channel (TC 1.A.11.2) family.</text>
</comment>
<dbReference type="SUPFAM" id="SSF111352">
    <property type="entry name" value="Ammonium transporter"/>
    <property type="match status" value="1"/>
</dbReference>
<sequence length="354" mass="38673">MEGSGVIGDFKYAFHRGVLAEPVSTIPAFLFSEFQLIIKATVCAISVGGAMEKGRTLPITPFNFLWSTFIYCPLAHMVWSETGFLSNLGVLDFPGGTPLHIFSGTTATALSIYPSYPLFRSKRSFARTPSHLALHRPGNSLFQLLSLVTIRNSWLAFDAGTTLSFDFKSIMALCVTNLCASGGAFTWICMTYYETGKWSLDSTFMGAISGLVLITPSAGFIDMPTASCFGIGGAVICRQALRIKSTNLAQRLRWVDNGDTFATHTKAIATYDGVTIIDGGVFFDDDTRQLGVQLLEALIGFTWRFVGNYVLFALIDCVPGLEALAKDRMDTTGTVHAECEEEYHPFKNSSIELD</sequence>
<evidence type="ECO:0000256" key="5">
    <source>
        <dbReference type="ARBA" id="ARBA00023136"/>
    </source>
</evidence>
<comment type="subcellular location">
    <subcellularLocation>
        <location evidence="1">Membrane</location>
        <topology evidence="1">Multi-pass membrane protein</topology>
    </subcellularLocation>
</comment>
<dbReference type="GO" id="GO:0008519">
    <property type="term" value="F:ammonium channel activity"/>
    <property type="evidence" value="ECO:0007669"/>
    <property type="project" value="InterPro"/>
</dbReference>
<dbReference type="InterPro" id="IPR029020">
    <property type="entry name" value="Ammonium/urea_transptr"/>
</dbReference>